<dbReference type="EMBL" id="CM043018">
    <property type="protein sequence ID" value="KAI4464062.1"/>
    <property type="molecule type" value="Genomic_DNA"/>
</dbReference>
<proteinExistence type="predicted"/>
<organism evidence="1 2">
    <name type="scientific">Holotrichia oblita</name>
    <name type="common">Chafer beetle</name>
    <dbReference type="NCBI Taxonomy" id="644536"/>
    <lineage>
        <taxon>Eukaryota</taxon>
        <taxon>Metazoa</taxon>
        <taxon>Ecdysozoa</taxon>
        <taxon>Arthropoda</taxon>
        <taxon>Hexapoda</taxon>
        <taxon>Insecta</taxon>
        <taxon>Pterygota</taxon>
        <taxon>Neoptera</taxon>
        <taxon>Endopterygota</taxon>
        <taxon>Coleoptera</taxon>
        <taxon>Polyphaga</taxon>
        <taxon>Scarabaeiformia</taxon>
        <taxon>Scarabaeidae</taxon>
        <taxon>Melolonthinae</taxon>
        <taxon>Holotrichia</taxon>
    </lineage>
</organism>
<keyword evidence="2" id="KW-1185">Reference proteome</keyword>
<dbReference type="Proteomes" id="UP001056778">
    <property type="component" value="Chromosome 4"/>
</dbReference>
<comment type="caution">
    <text evidence="1">The sequence shown here is derived from an EMBL/GenBank/DDBJ whole genome shotgun (WGS) entry which is preliminary data.</text>
</comment>
<sequence>MDISLNRTNIDAFGESPHQPCYSMNLAEHGEILSVHYSPYDWSQDIMLIVFSNKVLVVQLDHQDSLKFDVIAEFQHNVICTNIYLSAETALNIVPVNIQFCTAGVDFKLRIFKGNLSDDNTCQELIGHTSYINDLNYDPENIYIVSVSDDHTARIWTVADNKQLAVFNLTSPGMSTCWHKDDSSKLLIAEKSAIQNKLMYTEGGGEVKFSPGTELIAILNKLENSMKVVHVQTQRERLSVKLSLPSNLTWHLRIPIICVSEGDKLHFWKVVPK</sequence>
<reference evidence="1" key="1">
    <citation type="submission" date="2022-04" db="EMBL/GenBank/DDBJ databases">
        <title>Chromosome-scale genome assembly of Holotrichia oblita Faldermann.</title>
        <authorList>
            <person name="Rongchong L."/>
        </authorList>
    </citation>
    <scope>NUCLEOTIDE SEQUENCE</scope>
    <source>
        <strain evidence="1">81SQS9</strain>
    </source>
</reference>
<name>A0ACB9TB62_HOLOL</name>
<protein>
    <submittedName>
        <fullName evidence="1">Nucleoporin nup37 p37 -related</fullName>
    </submittedName>
</protein>
<evidence type="ECO:0000313" key="2">
    <source>
        <dbReference type="Proteomes" id="UP001056778"/>
    </source>
</evidence>
<accession>A0ACB9TB62</accession>
<evidence type="ECO:0000313" key="1">
    <source>
        <dbReference type="EMBL" id="KAI4464062.1"/>
    </source>
</evidence>
<gene>
    <name evidence="1" type="ORF">MML48_4g00006673</name>
</gene>